<evidence type="ECO:0000259" key="3">
    <source>
        <dbReference type="Pfam" id="PF00535"/>
    </source>
</evidence>
<dbReference type="RefSeq" id="WP_084234606.1">
    <property type="nucleotide sequence ID" value="NZ_FWXW01000004.1"/>
</dbReference>
<dbReference type="GO" id="GO:0016757">
    <property type="term" value="F:glycosyltransferase activity"/>
    <property type="evidence" value="ECO:0007669"/>
    <property type="project" value="UniProtKB-KW"/>
</dbReference>
<dbReference type="STRING" id="1122930.SAMN02745168_1928"/>
<evidence type="ECO:0000313" key="5">
    <source>
        <dbReference type="Proteomes" id="UP000192790"/>
    </source>
</evidence>
<protein>
    <submittedName>
        <fullName evidence="4">Glycosyltransferase involved in cell wall bisynthesis</fullName>
    </submittedName>
</protein>
<dbReference type="Gene3D" id="3.90.550.10">
    <property type="entry name" value="Spore Coat Polysaccharide Biosynthesis Protein SpsA, Chain A"/>
    <property type="match status" value="1"/>
</dbReference>
<evidence type="ECO:0000313" key="4">
    <source>
        <dbReference type="EMBL" id="SMC63577.1"/>
    </source>
</evidence>
<organism evidence="4 5">
    <name type="scientific">Papillibacter cinnamivorans DSM 12816</name>
    <dbReference type="NCBI Taxonomy" id="1122930"/>
    <lineage>
        <taxon>Bacteria</taxon>
        <taxon>Bacillati</taxon>
        <taxon>Bacillota</taxon>
        <taxon>Clostridia</taxon>
        <taxon>Eubacteriales</taxon>
        <taxon>Oscillospiraceae</taxon>
        <taxon>Papillibacter</taxon>
    </lineage>
</organism>
<keyword evidence="5" id="KW-1185">Reference proteome</keyword>
<dbReference type="OrthoDB" id="396512at2"/>
<dbReference type="CDD" id="cd00761">
    <property type="entry name" value="Glyco_tranf_GTA_type"/>
    <property type="match status" value="1"/>
</dbReference>
<dbReference type="AlphaFoldDB" id="A0A1W2AS84"/>
<name>A0A1W2AS84_9FIRM</name>
<evidence type="ECO:0000256" key="1">
    <source>
        <dbReference type="ARBA" id="ARBA00022676"/>
    </source>
</evidence>
<gene>
    <name evidence="4" type="ORF">SAMN02745168_1928</name>
</gene>
<dbReference type="Pfam" id="PF00535">
    <property type="entry name" value="Glycos_transf_2"/>
    <property type="match status" value="1"/>
</dbReference>
<keyword evidence="2 4" id="KW-0808">Transferase</keyword>
<keyword evidence="1" id="KW-0328">Glycosyltransferase</keyword>
<reference evidence="4 5" key="1">
    <citation type="submission" date="2017-04" db="EMBL/GenBank/DDBJ databases">
        <authorList>
            <person name="Afonso C.L."/>
            <person name="Miller P.J."/>
            <person name="Scott M.A."/>
            <person name="Spackman E."/>
            <person name="Goraichik I."/>
            <person name="Dimitrov K.M."/>
            <person name="Suarez D.L."/>
            <person name="Swayne D.E."/>
        </authorList>
    </citation>
    <scope>NUCLEOTIDE SEQUENCE [LARGE SCALE GENOMIC DNA]</scope>
    <source>
        <strain evidence="4 5">DSM 12816</strain>
    </source>
</reference>
<dbReference type="InterPro" id="IPR001173">
    <property type="entry name" value="Glyco_trans_2-like"/>
</dbReference>
<dbReference type="SUPFAM" id="SSF53448">
    <property type="entry name" value="Nucleotide-diphospho-sugar transferases"/>
    <property type="match status" value="1"/>
</dbReference>
<accession>A0A1W2AS84</accession>
<feature type="domain" description="Glycosyltransferase 2-like" evidence="3">
    <location>
        <begin position="8"/>
        <end position="160"/>
    </location>
</feature>
<dbReference type="PANTHER" id="PTHR22916:SF51">
    <property type="entry name" value="GLYCOSYLTRANSFERASE EPSH-RELATED"/>
    <property type="match status" value="1"/>
</dbReference>
<dbReference type="EMBL" id="FWXW01000004">
    <property type="protein sequence ID" value="SMC63577.1"/>
    <property type="molecule type" value="Genomic_DNA"/>
</dbReference>
<dbReference type="Proteomes" id="UP000192790">
    <property type="component" value="Unassembled WGS sequence"/>
</dbReference>
<dbReference type="InterPro" id="IPR029044">
    <property type="entry name" value="Nucleotide-diphossugar_trans"/>
</dbReference>
<dbReference type="PANTHER" id="PTHR22916">
    <property type="entry name" value="GLYCOSYLTRANSFERASE"/>
    <property type="match status" value="1"/>
</dbReference>
<evidence type="ECO:0000256" key="2">
    <source>
        <dbReference type="ARBA" id="ARBA00022679"/>
    </source>
</evidence>
<sequence>MNNTKLLSIVVPCYNSQDYLRRCLNTLIQGGPEVEIIVVDDGSTDKTAEIAREYCTRFPKMVRLKQKENGGHGSAINCGLEMAVGTYFKVVDSDDWLNVPAYKELLSKLRGVGPVDLVIANYVYEYVYTGKSYTVRYRNVFPRDRVISWEEMRRFRLEQLMLMHSMIYRTDLLRQCGLVLPEHTFYVDNLFAYLPLPYVRSLIYFDCDLYRYFIGRPDQSVNMNVMVKRIDQQLTVTYRMIEAFDVYSDIGSKELKLYMIHHLSMMVATSIVYINLAEENDKADRLNAYIRQKDERLYAAIRWNFLNVCANLSQVFGQRTTLQAMKIAKRIYKFS</sequence>
<proteinExistence type="predicted"/>